<sequence>MACGGKRVATPPQIATKKGRKSPPNNTKPPPSKPNNNIASKVQNQSSYSPPHHATQHETSQSPNPSDSEPMSDDSFVSSDINSQNSDDTTNTKHFITPNQTKTLIPPPIIISATLWRQAAPLIFQNPKISTIDITAKSSSDGKINIKTTNAAQFRQTQKILLKNKIEFHTFSLATDRQLKVVLKGISTYISTDELKTELEAHNLQVETIRRFGTADKPMPICLVILSVVESYKKTGPSQCHTCQRFGHGSRNCGNSPRCVKCAGSHCTTECTKPRDQTPTCANCNGVHTANFRGCPSFSEIAKNLTTKPSSSQNQPSNKSTYPPPLHQNNAILPSKSVPENLSTQRLNYANATKNKPVINTGKIIHLLTDLLSAISSTEDPKTIISITINSFLSLLKNSNE</sequence>
<dbReference type="EMBL" id="VYZN01000371">
    <property type="protein sequence ID" value="KAE9523072.1"/>
    <property type="molecule type" value="Genomic_DNA"/>
</dbReference>
<feature type="region of interest" description="Disordered" evidence="1">
    <location>
        <begin position="306"/>
        <end position="333"/>
    </location>
</feature>
<dbReference type="Proteomes" id="UP000475862">
    <property type="component" value="Unassembled WGS sequence"/>
</dbReference>
<dbReference type="OrthoDB" id="6624230at2759"/>
<name>A0A6G0SXT0_APHGL</name>
<organism evidence="2 3">
    <name type="scientific">Aphis glycines</name>
    <name type="common">Soybean aphid</name>
    <dbReference type="NCBI Taxonomy" id="307491"/>
    <lineage>
        <taxon>Eukaryota</taxon>
        <taxon>Metazoa</taxon>
        <taxon>Ecdysozoa</taxon>
        <taxon>Arthropoda</taxon>
        <taxon>Hexapoda</taxon>
        <taxon>Insecta</taxon>
        <taxon>Pterygota</taxon>
        <taxon>Neoptera</taxon>
        <taxon>Paraneoptera</taxon>
        <taxon>Hemiptera</taxon>
        <taxon>Sternorrhyncha</taxon>
        <taxon>Aphidomorpha</taxon>
        <taxon>Aphidoidea</taxon>
        <taxon>Aphididae</taxon>
        <taxon>Aphidini</taxon>
        <taxon>Aphis</taxon>
        <taxon>Aphis</taxon>
    </lineage>
</organism>
<dbReference type="PANTHER" id="PTHR33273:SF2">
    <property type="entry name" value="ENDONUCLEASE_EXONUCLEASE_PHOSPHATASE DOMAIN-CONTAINING PROTEIN"/>
    <property type="match status" value="1"/>
</dbReference>
<evidence type="ECO:0000313" key="3">
    <source>
        <dbReference type="Proteomes" id="UP000475862"/>
    </source>
</evidence>
<protein>
    <recommendedName>
        <fullName evidence="4">Pre-C2HC domain-containing protein</fullName>
    </recommendedName>
</protein>
<feature type="compositionally biased region" description="Polar residues" evidence="1">
    <location>
        <begin position="57"/>
        <end position="103"/>
    </location>
</feature>
<dbReference type="PANTHER" id="PTHR33273">
    <property type="entry name" value="DOMAIN-CONTAINING PROTEIN, PUTATIVE-RELATED"/>
    <property type="match status" value="1"/>
</dbReference>
<accession>A0A6G0SXT0</accession>
<evidence type="ECO:0000313" key="2">
    <source>
        <dbReference type="EMBL" id="KAE9523072.1"/>
    </source>
</evidence>
<feature type="compositionally biased region" description="Polar residues" evidence="1">
    <location>
        <begin position="38"/>
        <end position="49"/>
    </location>
</feature>
<reference evidence="2 3" key="1">
    <citation type="submission" date="2019-08" db="EMBL/GenBank/DDBJ databases">
        <title>The genome of the soybean aphid Biotype 1, its phylome, world population structure and adaptation to the North American continent.</title>
        <authorList>
            <person name="Giordano R."/>
            <person name="Donthu R.K."/>
            <person name="Hernandez A.G."/>
            <person name="Wright C.L."/>
            <person name="Zimin A.V."/>
        </authorList>
    </citation>
    <scope>NUCLEOTIDE SEQUENCE [LARGE SCALE GENOMIC DNA]</scope>
    <source>
        <tissue evidence="2">Whole aphids</tissue>
    </source>
</reference>
<dbReference type="AlphaFoldDB" id="A0A6G0SXT0"/>
<evidence type="ECO:0000256" key="1">
    <source>
        <dbReference type="SAM" id="MobiDB-lite"/>
    </source>
</evidence>
<proteinExistence type="predicted"/>
<keyword evidence="3" id="KW-1185">Reference proteome</keyword>
<gene>
    <name evidence="2" type="ORF">AGLY_016526</name>
</gene>
<feature type="region of interest" description="Disordered" evidence="1">
    <location>
        <begin position="1"/>
        <end position="103"/>
    </location>
</feature>
<feature type="compositionally biased region" description="Low complexity" evidence="1">
    <location>
        <begin position="306"/>
        <end position="320"/>
    </location>
</feature>
<comment type="caution">
    <text evidence="2">The sequence shown here is derived from an EMBL/GenBank/DDBJ whole genome shotgun (WGS) entry which is preliminary data.</text>
</comment>
<evidence type="ECO:0008006" key="4">
    <source>
        <dbReference type="Google" id="ProtNLM"/>
    </source>
</evidence>